<dbReference type="Proteomes" id="UP001324427">
    <property type="component" value="Unassembled WGS sequence"/>
</dbReference>
<feature type="compositionally biased region" description="Basic and acidic residues" evidence="1">
    <location>
        <begin position="8"/>
        <end position="19"/>
    </location>
</feature>
<accession>A0AAV9JMP4</accession>
<comment type="caution">
    <text evidence="3">The sequence shown here is derived from an EMBL/GenBank/DDBJ whole genome shotgun (WGS) entry which is preliminary data.</text>
</comment>
<evidence type="ECO:0000313" key="3">
    <source>
        <dbReference type="EMBL" id="KAK4546825.1"/>
    </source>
</evidence>
<sequence>MDFIKVQPEGRADMDRSQDELSELATSPIEQEPRRADEVVAVYLSERVAEFREVSDLQKKGWSSKEADKFFEKQRQVADNCDAPTARLFYDMMQRMALYLNQATGGLTVANPAGSTDVSIMDFCMAPGGFLGTALSLNPGSRALAFTLPSESGGHEILLPYTPNVTTKFLDITMLAADMGVMDIPIAHPDAANFLPQVFKPGPTFDLVLCDGQVLRTQARASYRENREARRLTTTQLALGLEHVKPDGTMIVLLHKVEAWETVRLLHRFSKFSTVQLFKPTTSHAKRSSFYMVAAGIQHQHPEAVLAVECWKTSWKVVTFGTDEECEGAVREGELAVDEVLEEFGPELVRMGRAVWEVQAKALARAPWMRS</sequence>
<dbReference type="SUPFAM" id="SSF53335">
    <property type="entry name" value="S-adenosyl-L-methionine-dependent methyltransferases"/>
    <property type="match status" value="1"/>
</dbReference>
<dbReference type="InterPro" id="IPR029063">
    <property type="entry name" value="SAM-dependent_MTases_sf"/>
</dbReference>
<dbReference type="Pfam" id="PF01728">
    <property type="entry name" value="FtsJ"/>
    <property type="match status" value="1"/>
</dbReference>
<dbReference type="GO" id="GO:0008168">
    <property type="term" value="F:methyltransferase activity"/>
    <property type="evidence" value="ECO:0007669"/>
    <property type="project" value="InterPro"/>
</dbReference>
<dbReference type="GO" id="GO:0032259">
    <property type="term" value="P:methylation"/>
    <property type="evidence" value="ECO:0007669"/>
    <property type="project" value="InterPro"/>
</dbReference>
<evidence type="ECO:0000259" key="2">
    <source>
        <dbReference type="Pfam" id="PF01728"/>
    </source>
</evidence>
<dbReference type="AlphaFoldDB" id="A0AAV9JMP4"/>
<feature type="domain" description="Ribosomal RNA methyltransferase FtsJ" evidence="2">
    <location>
        <begin position="119"/>
        <end position="296"/>
    </location>
</feature>
<dbReference type="InterPro" id="IPR002877">
    <property type="entry name" value="RNA_MeTrfase_FtsJ_dom"/>
</dbReference>
<protein>
    <recommendedName>
        <fullName evidence="2">Ribosomal RNA methyltransferase FtsJ domain-containing protein</fullName>
    </recommendedName>
</protein>
<reference evidence="3 4" key="1">
    <citation type="submission" date="2021-11" db="EMBL/GenBank/DDBJ databases">
        <title>Black yeast isolated from Biological Soil Crust.</title>
        <authorList>
            <person name="Kurbessoian T."/>
        </authorList>
    </citation>
    <scope>NUCLEOTIDE SEQUENCE [LARGE SCALE GENOMIC DNA]</scope>
    <source>
        <strain evidence="3 4">CCFEE 5522</strain>
    </source>
</reference>
<dbReference type="EMBL" id="JAVFHQ010000013">
    <property type="protein sequence ID" value="KAK4546825.1"/>
    <property type="molecule type" value="Genomic_DNA"/>
</dbReference>
<gene>
    <name evidence="3" type="ORF">LTR36_001557</name>
</gene>
<evidence type="ECO:0000313" key="4">
    <source>
        <dbReference type="Proteomes" id="UP001324427"/>
    </source>
</evidence>
<organism evidence="3 4">
    <name type="scientific">Oleoguttula mirabilis</name>
    <dbReference type="NCBI Taxonomy" id="1507867"/>
    <lineage>
        <taxon>Eukaryota</taxon>
        <taxon>Fungi</taxon>
        <taxon>Dikarya</taxon>
        <taxon>Ascomycota</taxon>
        <taxon>Pezizomycotina</taxon>
        <taxon>Dothideomycetes</taxon>
        <taxon>Dothideomycetidae</taxon>
        <taxon>Mycosphaerellales</taxon>
        <taxon>Teratosphaeriaceae</taxon>
        <taxon>Oleoguttula</taxon>
    </lineage>
</organism>
<dbReference type="Gene3D" id="3.40.50.150">
    <property type="entry name" value="Vaccinia Virus protein VP39"/>
    <property type="match status" value="1"/>
</dbReference>
<keyword evidence="4" id="KW-1185">Reference proteome</keyword>
<name>A0AAV9JMP4_9PEZI</name>
<evidence type="ECO:0000256" key="1">
    <source>
        <dbReference type="SAM" id="MobiDB-lite"/>
    </source>
</evidence>
<proteinExistence type="predicted"/>
<feature type="region of interest" description="Disordered" evidence="1">
    <location>
        <begin position="1"/>
        <end position="30"/>
    </location>
</feature>